<protein>
    <submittedName>
        <fullName evidence="2">Uncharacterized protein</fullName>
    </submittedName>
</protein>
<keyword evidence="3" id="KW-1185">Reference proteome</keyword>
<feature type="compositionally biased region" description="Basic and acidic residues" evidence="1">
    <location>
        <begin position="391"/>
        <end position="409"/>
    </location>
</feature>
<feature type="compositionally biased region" description="Polar residues" evidence="1">
    <location>
        <begin position="370"/>
        <end position="382"/>
    </location>
</feature>
<feature type="region of interest" description="Disordered" evidence="1">
    <location>
        <begin position="293"/>
        <end position="490"/>
    </location>
</feature>
<name>A0A8H4QTF4_9AGAR</name>
<organism evidence="2 3">
    <name type="scientific">Agrocybe pediades</name>
    <dbReference type="NCBI Taxonomy" id="84607"/>
    <lineage>
        <taxon>Eukaryota</taxon>
        <taxon>Fungi</taxon>
        <taxon>Dikarya</taxon>
        <taxon>Basidiomycota</taxon>
        <taxon>Agaricomycotina</taxon>
        <taxon>Agaricomycetes</taxon>
        <taxon>Agaricomycetidae</taxon>
        <taxon>Agaricales</taxon>
        <taxon>Agaricineae</taxon>
        <taxon>Strophariaceae</taxon>
        <taxon>Agrocybe</taxon>
    </lineage>
</organism>
<evidence type="ECO:0000313" key="3">
    <source>
        <dbReference type="Proteomes" id="UP000521872"/>
    </source>
</evidence>
<evidence type="ECO:0000313" key="2">
    <source>
        <dbReference type="EMBL" id="KAF4616548.1"/>
    </source>
</evidence>
<dbReference type="Proteomes" id="UP000521872">
    <property type="component" value="Unassembled WGS sequence"/>
</dbReference>
<proteinExistence type="predicted"/>
<dbReference type="EMBL" id="JAACJL010000031">
    <property type="protein sequence ID" value="KAF4616548.1"/>
    <property type="molecule type" value="Genomic_DNA"/>
</dbReference>
<comment type="caution">
    <text evidence="2">The sequence shown here is derived from an EMBL/GenBank/DDBJ whole genome shotgun (WGS) entry which is preliminary data.</text>
</comment>
<sequence length="559" mass="61509">MIIASPNLSNNGAAGCTAFPVAFYSAHLSTSTLSGSPGPRENCTHLCKASSSQCFMLPPRYTLKGTRAAELPEHNPGTDAAAASYSVEGFEHETYDSSRTDAFMIDYEMHSRSPEPVQPIRLSSSQLRGLTHEQLMQNPLYAELYSERSGSTNESSLSRMATPTAQYSRASSYMSPPVATPSLVDVRLKKEDYPNIKFWTRQDFTVYHKTFETSSKVQNHYLEREDGTLIDEETLKNVRKEIRAFLNQNPGFPPKLTQCGTDQKRALLQVIYNECPDIRLCQSNWKGERIAGTTINSSTNTGKRREKGKASKLMANGDHEDEDADEEWVDDEEPAQPICTKRKRKGSVVKSQSVKQAQPTKRPRKEVPRPTSSYSTASSQRAGSAMETSEYDPRSPSEDRQVSVTDGKRKASLLATDPRQFSPPPQARSLKQEHQSPTEPLGYLHDHERYLPPISTSRSPQPMAGPSSIPTAYLPPRPSIRGFPYPPSTTDAPLSLYPPAPVPAEGPSAMRARTDAATPAALALPLPASAASSNGANGFRNKLSRFLGDHQASAFSRII</sequence>
<feature type="compositionally biased region" description="Polar residues" evidence="1">
    <location>
        <begin position="349"/>
        <end position="359"/>
    </location>
</feature>
<accession>A0A8H4QTF4</accession>
<gene>
    <name evidence="2" type="ORF">D9613_008383</name>
</gene>
<feature type="compositionally biased region" description="Acidic residues" evidence="1">
    <location>
        <begin position="319"/>
        <end position="334"/>
    </location>
</feature>
<reference evidence="2 3" key="1">
    <citation type="submission" date="2019-12" db="EMBL/GenBank/DDBJ databases">
        <authorList>
            <person name="Floudas D."/>
            <person name="Bentzer J."/>
            <person name="Ahren D."/>
            <person name="Johansson T."/>
            <person name="Persson P."/>
            <person name="Tunlid A."/>
        </authorList>
    </citation>
    <scope>NUCLEOTIDE SEQUENCE [LARGE SCALE GENOMIC DNA]</scope>
    <source>
        <strain evidence="2 3">CBS 102.39</strain>
    </source>
</reference>
<evidence type="ECO:0000256" key="1">
    <source>
        <dbReference type="SAM" id="MobiDB-lite"/>
    </source>
</evidence>
<dbReference type="AlphaFoldDB" id="A0A8H4QTF4"/>